<accession>A0A183A934</accession>
<dbReference type="OrthoDB" id="6243574at2759"/>
<reference evidence="1 2" key="2">
    <citation type="submission" date="2018-11" db="EMBL/GenBank/DDBJ databases">
        <authorList>
            <consortium name="Pathogen Informatics"/>
        </authorList>
    </citation>
    <scope>NUCLEOTIDE SEQUENCE [LARGE SCALE GENOMIC DNA]</scope>
    <source>
        <strain evidence="1 2">Egypt</strain>
    </source>
</reference>
<sequence>MAKKANRYPKAYYGYVQSRSTKREAVGCIRQKDNTLATTNSQKAIALCEHFQSVHAKDEGILRPIHQPVGSTLMEQSAVLPGEMEKTLVSLGRGKAAGPDEMHPALLGPLGSILAAPLAHLFNLSMATATLPQDWKVANVAPIHKGGERELATNYRPVSLLPVILKVMG</sequence>
<name>A0A183A934_9TREM</name>
<dbReference type="PANTHER" id="PTHR33395:SF22">
    <property type="entry name" value="REVERSE TRANSCRIPTASE DOMAIN-CONTAINING PROTEIN"/>
    <property type="match status" value="1"/>
</dbReference>
<dbReference type="WBParaSite" id="ECPE_0000347201-mRNA-1">
    <property type="protein sequence ID" value="ECPE_0000347201-mRNA-1"/>
    <property type="gene ID" value="ECPE_0000347201"/>
</dbReference>
<keyword evidence="2" id="KW-1185">Reference proteome</keyword>
<evidence type="ECO:0000313" key="3">
    <source>
        <dbReference type="WBParaSite" id="ECPE_0000347201-mRNA-1"/>
    </source>
</evidence>
<dbReference type="AlphaFoldDB" id="A0A183A934"/>
<dbReference type="PANTHER" id="PTHR33395">
    <property type="entry name" value="TRANSCRIPTASE, PUTATIVE-RELATED-RELATED"/>
    <property type="match status" value="1"/>
</dbReference>
<reference evidence="3" key="1">
    <citation type="submission" date="2016-06" db="UniProtKB">
        <authorList>
            <consortium name="WormBaseParasite"/>
        </authorList>
    </citation>
    <scope>IDENTIFICATION</scope>
</reference>
<proteinExistence type="predicted"/>
<dbReference type="Proteomes" id="UP000272942">
    <property type="component" value="Unassembled WGS sequence"/>
</dbReference>
<evidence type="ECO:0000313" key="1">
    <source>
        <dbReference type="EMBL" id="VDP69604.1"/>
    </source>
</evidence>
<protein>
    <submittedName>
        <fullName evidence="3">Rna-directed dna polymerase from mobile element jockey-like</fullName>
    </submittedName>
</protein>
<organism evidence="3">
    <name type="scientific">Echinostoma caproni</name>
    <dbReference type="NCBI Taxonomy" id="27848"/>
    <lineage>
        <taxon>Eukaryota</taxon>
        <taxon>Metazoa</taxon>
        <taxon>Spiralia</taxon>
        <taxon>Lophotrochozoa</taxon>
        <taxon>Platyhelminthes</taxon>
        <taxon>Trematoda</taxon>
        <taxon>Digenea</taxon>
        <taxon>Plagiorchiida</taxon>
        <taxon>Echinostomata</taxon>
        <taxon>Echinostomatoidea</taxon>
        <taxon>Echinostomatidae</taxon>
        <taxon>Echinostoma</taxon>
    </lineage>
</organism>
<gene>
    <name evidence="1" type="ORF">ECPE_LOCUS3469</name>
</gene>
<evidence type="ECO:0000313" key="2">
    <source>
        <dbReference type="Proteomes" id="UP000272942"/>
    </source>
</evidence>
<dbReference type="EMBL" id="UZAN01040420">
    <property type="protein sequence ID" value="VDP69604.1"/>
    <property type="molecule type" value="Genomic_DNA"/>
</dbReference>